<name>A0A976SJH1_THEOR</name>
<accession>A0A976SJH1</accession>
<reference evidence="1" key="1">
    <citation type="submission" date="2022-07" db="EMBL/GenBank/DDBJ databases">
        <title>Evaluation of T. orientalis genome assembly methods using nanopore sequencing and analysis of variation between genomes.</title>
        <authorList>
            <person name="Yam J."/>
            <person name="Micallef M.L."/>
            <person name="Liu M."/>
            <person name="Djordjevic S.P."/>
            <person name="Bogema D.R."/>
            <person name="Jenkins C."/>
        </authorList>
    </citation>
    <scope>NUCLEOTIDE SEQUENCE</scope>
    <source>
        <strain evidence="1">Goon Nure</strain>
    </source>
</reference>
<gene>
    <name evidence="1" type="ORF">MACK_003614</name>
</gene>
<dbReference type="EMBL" id="CP056071">
    <property type="protein sequence ID" value="UVC49991.1"/>
    <property type="molecule type" value="Genomic_DNA"/>
</dbReference>
<proteinExistence type="predicted"/>
<evidence type="ECO:0000313" key="2">
    <source>
        <dbReference type="Proteomes" id="UP000244811"/>
    </source>
</evidence>
<protein>
    <submittedName>
        <fullName evidence="1">Uncharacterized protein</fullName>
    </submittedName>
</protein>
<evidence type="ECO:0000313" key="1">
    <source>
        <dbReference type="EMBL" id="UVC49991.1"/>
    </source>
</evidence>
<sequence length="36" mass="4290">MEIIKFGTVWSRIFGDYLECAESKFLTVFIEVYIIK</sequence>
<organism evidence="1 2">
    <name type="scientific">Theileria orientalis</name>
    <dbReference type="NCBI Taxonomy" id="68886"/>
    <lineage>
        <taxon>Eukaryota</taxon>
        <taxon>Sar</taxon>
        <taxon>Alveolata</taxon>
        <taxon>Apicomplexa</taxon>
        <taxon>Aconoidasida</taxon>
        <taxon>Piroplasmida</taxon>
        <taxon>Theileriidae</taxon>
        <taxon>Theileria</taxon>
    </lineage>
</organism>
<dbReference type="AlphaFoldDB" id="A0A976SJH1"/>
<dbReference type="Proteomes" id="UP000244811">
    <property type="component" value="Chromosome 2"/>
</dbReference>